<organism evidence="2 3">
    <name type="scientific">Kineobactrum sediminis</name>
    <dbReference type="NCBI Taxonomy" id="1905677"/>
    <lineage>
        <taxon>Bacteria</taxon>
        <taxon>Pseudomonadati</taxon>
        <taxon>Pseudomonadota</taxon>
        <taxon>Gammaproteobacteria</taxon>
        <taxon>Cellvibrionales</taxon>
        <taxon>Halieaceae</taxon>
        <taxon>Kineobactrum</taxon>
    </lineage>
</organism>
<evidence type="ECO:0000259" key="1">
    <source>
        <dbReference type="Pfam" id="PF13490"/>
    </source>
</evidence>
<dbReference type="InterPro" id="IPR027383">
    <property type="entry name" value="Znf_put"/>
</dbReference>
<dbReference type="EMBL" id="PKLZ01000018">
    <property type="protein sequence ID" value="PLW81037.1"/>
    <property type="molecule type" value="Genomic_DNA"/>
</dbReference>
<sequence length="81" mass="9503">MLKCRELVGKADQYLDGELLLRERLAIRVHILMCHHCRRYLRQMGALLRAFPHRHDSASDEEVCAVMEHLQQHADKQDEPA</sequence>
<accession>A0A2N5XY15</accession>
<dbReference type="RefSeq" id="WP_101522890.1">
    <property type="nucleotide sequence ID" value="NZ_PKLZ01000018.1"/>
</dbReference>
<evidence type="ECO:0000313" key="3">
    <source>
        <dbReference type="Proteomes" id="UP000234845"/>
    </source>
</evidence>
<dbReference type="Gene3D" id="1.10.10.1320">
    <property type="entry name" value="Anti-sigma factor, zinc-finger domain"/>
    <property type="match status" value="1"/>
</dbReference>
<comment type="caution">
    <text evidence="2">The sequence shown here is derived from an EMBL/GenBank/DDBJ whole genome shotgun (WGS) entry which is preliminary data.</text>
</comment>
<dbReference type="Proteomes" id="UP000234845">
    <property type="component" value="Unassembled WGS sequence"/>
</dbReference>
<dbReference type="InterPro" id="IPR041916">
    <property type="entry name" value="Anti_sigma_zinc_sf"/>
</dbReference>
<evidence type="ECO:0000313" key="2">
    <source>
        <dbReference type="EMBL" id="PLW81037.1"/>
    </source>
</evidence>
<dbReference type="OrthoDB" id="8374021at2"/>
<name>A0A2N5XY15_9GAMM</name>
<protein>
    <recommendedName>
        <fullName evidence="1">Putative zinc-finger domain-containing protein</fullName>
    </recommendedName>
</protein>
<gene>
    <name evidence="2" type="ORF">CWI75_17840</name>
</gene>
<feature type="domain" description="Putative zinc-finger" evidence="1">
    <location>
        <begin position="4"/>
        <end position="38"/>
    </location>
</feature>
<dbReference type="AlphaFoldDB" id="A0A2N5XY15"/>
<reference evidence="3" key="1">
    <citation type="submission" date="2017-11" db="EMBL/GenBank/DDBJ databases">
        <title>The draft genome sequence of Chromatocurvus sp. F02.</title>
        <authorList>
            <person name="Du Z.-J."/>
            <person name="Chang Y.-Q."/>
        </authorList>
    </citation>
    <scope>NUCLEOTIDE SEQUENCE [LARGE SCALE GENOMIC DNA]</scope>
    <source>
        <strain evidence="3">F02</strain>
    </source>
</reference>
<dbReference type="Pfam" id="PF13490">
    <property type="entry name" value="zf-HC2"/>
    <property type="match status" value="1"/>
</dbReference>
<keyword evidence="3" id="KW-1185">Reference proteome</keyword>
<proteinExistence type="predicted"/>